<reference evidence="1 2" key="1">
    <citation type="submission" date="2016-07" db="EMBL/GenBank/DDBJ databases">
        <title>Pervasive Adenine N6-methylation of Active Genes in Fungi.</title>
        <authorList>
            <consortium name="DOE Joint Genome Institute"/>
            <person name="Mondo S.J."/>
            <person name="Dannebaum R.O."/>
            <person name="Kuo R.C."/>
            <person name="Labutti K."/>
            <person name="Haridas S."/>
            <person name="Kuo A."/>
            <person name="Salamov A."/>
            <person name="Ahrendt S.R."/>
            <person name="Lipzen A."/>
            <person name="Sullivan W."/>
            <person name="Andreopoulos W.B."/>
            <person name="Clum A."/>
            <person name="Lindquist E."/>
            <person name="Daum C."/>
            <person name="Ramamoorthy G.K."/>
            <person name="Gryganskyi A."/>
            <person name="Culley D."/>
            <person name="Magnuson J.K."/>
            <person name="James T.Y."/>
            <person name="O'Malley M.A."/>
            <person name="Stajich J.E."/>
            <person name="Spatafora J.W."/>
            <person name="Visel A."/>
            <person name="Grigoriev I.V."/>
        </authorList>
    </citation>
    <scope>NUCLEOTIDE SEQUENCE [LARGE SCALE GENOMIC DNA]</scope>
    <source>
        <strain evidence="1 2">CBS 115471</strain>
    </source>
</reference>
<proteinExistence type="predicted"/>
<gene>
    <name evidence="1" type="ORF">BCR34DRAFT_611372</name>
</gene>
<accession>A0A1Y2A3B9</accession>
<comment type="caution">
    <text evidence="1">The sequence shown here is derived from an EMBL/GenBank/DDBJ whole genome shotgun (WGS) entry which is preliminary data.</text>
</comment>
<keyword evidence="2" id="KW-1185">Reference proteome</keyword>
<dbReference type="Proteomes" id="UP000193144">
    <property type="component" value="Unassembled WGS sequence"/>
</dbReference>
<evidence type="ECO:0000313" key="2">
    <source>
        <dbReference type="Proteomes" id="UP000193144"/>
    </source>
</evidence>
<sequence length="426" mass="48401">MSHQHWNPPFSELILNLKTHTSKYPDPDEALRTALPYPLLMYPNPGEVLNATPPYLRQPREYADRDTSTVHSNWADQAFSQDTQEIIYQLGYNEVGIPSPPPEWRQDIDPRNPNYQIHNSIVYERVQKVDWSPPDARKLHLEQKSEIAPSDPSLLMSGENRGYHYQSFPPTHPQEIGTASVPNWRDQLKAAAMINEPGNFANNEGEHRDDSHLNRRLRMQKFDETICLAPPPNVDIRLIPFEVTAQELVCMFTRHVAWPELLHRLMQNGWILKDVILAINLHRQCWPPGYQSTNWLRSFLKKSEEAISRTLGPAAIQPVNIFTVSQWSFPSQEMEGSSTPVDCRIVDLANGIKVWPSGTGAHILTQVIRSAVDHGRTDVGLSQLPQYLAMNSLGNGLAPLAGRVTHPDRAALVQLKVQIDNNKRIE</sequence>
<name>A0A1Y2A3B9_9PLEO</name>
<dbReference type="AlphaFoldDB" id="A0A1Y2A3B9"/>
<dbReference type="OrthoDB" id="3800972at2759"/>
<dbReference type="EMBL" id="MCFA01000016">
    <property type="protein sequence ID" value="ORY16797.1"/>
    <property type="molecule type" value="Genomic_DNA"/>
</dbReference>
<protein>
    <submittedName>
        <fullName evidence="1">Uncharacterized protein</fullName>
    </submittedName>
</protein>
<evidence type="ECO:0000313" key="1">
    <source>
        <dbReference type="EMBL" id="ORY16797.1"/>
    </source>
</evidence>
<organism evidence="1 2">
    <name type="scientific">Clohesyomyces aquaticus</name>
    <dbReference type="NCBI Taxonomy" id="1231657"/>
    <lineage>
        <taxon>Eukaryota</taxon>
        <taxon>Fungi</taxon>
        <taxon>Dikarya</taxon>
        <taxon>Ascomycota</taxon>
        <taxon>Pezizomycotina</taxon>
        <taxon>Dothideomycetes</taxon>
        <taxon>Pleosporomycetidae</taxon>
        <taxon>Pleosporales</taxon>
        <taxon>Lindgomycetaceae</taxon>
        <taxon>Clohesyomyces</taxon>
    </lineage>
</organism>